<reference evidence="2 3" key="1">
    <citation type="submission" date="2023-05" db="EMBL/GenBank/DDBJ databases">
        <title>B98-5 Cell Line De Novo Hybrid Assembly: An Optical Mapping Approach.</title>
        <authorList>
            <person name="Kananen K."/>
            <person name="Auerbach J.A."/>
            <person name="Kautto E."/>
            <person name="Blachly J.S."/>
        </authorList>
    </citation>
    <scope>NUCLEOTIDE SEQUENCE [LARGE SCALE GENOMIC DNA]</scope>
    <source>
        <strain evidence="2">B95-8</strain>
        <tissue evidence="2">Cell line</tissue>
    </source>
</reference>
<gene>
    <name evidence="2" type="primary">MAPK8IP3_2</name>
    <name evidence="2" type="ORF">P7K49_022744</name>
</gene>
<evidence type="ECO:0000313" key="2">
    <source>
        <dbReference type="EMBL" id="KAK2097293.1"/>
    </source>
</evidence>
<accession>A0ABQ9UJP1</accession>
<keyword evidence="3" id="KW-1185">Reference proteome</keyword>
<sequence length="117" mass="12183">MGSSDEWSDVQDIIDSTPELDMCPETRLDRTGSSPTQGIVNKAFGINTDSLYHELSTAGSEVIGDVDEGADLLDGPGFASAPQVHARPSVPLSAAAANSKACFLPAHGVPCAHSICW</sequence>
<dbReference type="Proteomes" id="UP001266305">
    <property type="component" value="Unassembled WGS sequence"/>
</dbReference>
<dbReference type="GO" id="GO:0016301">
    <property type="term" value="F:kinase activity"/>
    <property type="evidence" value="ECO:0007669"/>
    <property type="project" value="UniProtKB-KW"/>
</dbReference>
<name>A0ABQ9UJP1_SAGOE</name>
<dbReference type="PANTHER" id="PTHR13886">
    <property type="entry name" value="JNK/SAPK-ASSOCIATED PROTEIN"/>
    <property type="match status" value="1"/>
</dbReference>
<dbReference type="EMBL" id="JASSZA010000011">
    <property type="protein sequence ID" value="KAK2097293.1"/>
    <property type="molecule type" value="Genomic_DNA"/>
</dbReference>
<protein>
    <submittedName>
        <fullName evidence="2">C-Jun-amino-terminal kinase-interacting protein 3</fullName>
    </submittedName>
</protein>
<organism evidence="2 3">
    <name type="scientific">Saguinus oedipus</name>
    <name type="common">Cotton-top tamarin</name>
    <name type="synonym">Oedipomidas oedipus</name>
    <dbReference type="NCBI Taxonomy" id="9490"/>
    <lineage>
        <taxon>Eukaryota</taxon>
        <taxon>Metazoa</taxon>
        <taxon>Chordata</taxon>
        <taxon>Craniata</taxon>
        <taxon>Vertebrata</taxon>
        <taxon>Euteleostomi</taxon>
        <taxon>Mammalia</taxon>
        <taxon>Eutheria</taxon>
        <taxon>Euarchontoglires</taxon>
        <taxon>Primates</taxon>
        <taxon>Haplorrhini</taxon>
        <taxon>Platyrrhini</taxon>
        <taxon>Cebidae</taxon>
        <taxon>Callitrichinae</taxon>
        <taxon>Saguinus</taxon>
    </lineage>
</organism>
<dbReference type="PANTHER" id="PTHR13886:SF3">
    <property type="entry name" value="C-JUN-AMINO-TERMINAL KINASE-INTERACTING PROTEIN 3"/>
    <property type="match status" value="1"/>
</dbReference>
<comment type="caution">
    <text evidence="2">The sequence shown here is derived from an EMBL/GenBank/DDBJ whole genome shotgun (WGS) entry which is preliminary data.</text>
</comment>
<keyword evidence="2" id="KW-0808">Transferase</keyword>
<feature type="region of interest" description="Disordered" evidence="1">
    <location>
        <begin position="1"/>
        <end position="34"/>
    </location>
</feature>
<evidence type="ECO:0000256" key="1">
    <source>
        <dbReference type="SAM" id="MobiDB-lite"/>
    </source>
</evidence>
<keyword evidence="2" id="KW-0418">Kinase</keyword>
<proteinExistence type="predicted"/>
<evidence type="ECO:0000313" key="3">
    <source>
        <dbReference type="Proteomes" id="UP001266305"/>
    </source>
</evidence>
<dbReference type="InterPro" id="IPR039911">
    <property type="entry name" value="JIP3/JIP4"/>
</dbReference>